<sequence>RSYFNSVTRLPSIAVELQDEIVSYLPSRDARSVMQTCKGLWYPAIRHLYSDVALSELRARKFFRTISETGQPYPDLVKSLHYVIRETGDVYLTYVIFCQALLRMQNLKALTITVPPTLSPLLLFHLRRNSIIRPRCGPFPVILPRLRMLNVNGDFKISALTLLRDIVSLSLTEVLDGESFKSFLNATKDQVGLKTNLQRLIITLHPTAGSRISAAMVLLDSNFPSLIALTIRTPTVNALEASAILASTPAIFLKLCAFSLNDWSILEPVFVMRESDAIARQRGHVLTCRRMREGLQSLTFRSLKWNKSSDHSGWFNHHVLDQDLEGSLVSEERASYPLFWEVVYRDAAPFTAADREEVLKPLLT</sequence>
<gene>
    <name evidence="1" type="ORF">CVT26_002880</name>
</gene>
<organism evidence="1 2">
    <name type="scientific">Gymnopilus dilepis</name>
    <dbReference type="NCBI Taxonomy" id="231916"/>
    <lineage>
        <taxon>Eukaryota</taxon>
        <taxon>Fungi</taxon>
        <taxon>Dikarya</taxon>
        <taxon>Basidiomycota</taxon>
        <taxon>Agaricomycotina</taxon>
        <taxon>Agaricomycetes</taxon>
        <taxon>Agaricomycetidae</taxon>
        <taxon>Agaricales</taxon>
        <taxon>Agaricineae</taxon>
        <taxon>Hymenogastraceae</taxon>
        <taxon>Gymnopilus</taxon>
    </lineage>
</organism>
<dbReference type="OrthoDB" id="3018405at2759"/>
<protein>
    <recommendedName>
        <fullName evidence="3">F-box domain-containing protein</fullName>
    </recommendedName>
</protein>
<accession>A0A409WRD1</accession>
<evidence type="ECO:0000313" key="2">
    <source>
        <dbReference type="Proteomes" id="UP000284706"/>
    </source>
</evidence>
<name>A0A409WRD1_9AGAR</name>
<evidence type="ECO:0000313" key="1">
    <source>
        <dbReference type="EMBL" id="PPQ81036.1"/>
    </source>
</evidence>
<dbReference type="EMBL" id="NHYE01004906">
    <property type="protein sequence ID" value="PPQ81036.1"/>
    <property type="molecule type" value="Genomic_DNA"/>
</dbReference>
<proteinExistence type="predicted"/>
<reference evidence="1 2" key="1">
    <citation type="journal article" date="2018" name="Evol. Lett.">
        <title>Horizontal gene cluster transfer increased hallucinogenic mushroom diversity.</title>
        <authorList>
            <person name="Reynolds H.T."/>
            <person name="Vijayakumar V."/>
            <person name="Gluck-Thaler E."/>
            <person name="Korotkin H.B."/>
            <person name="Matheny P.B."/>
            <person name="Slot J.C."/>
        </authorList>
    </citation>
    <scope>NUCLEOTIDE SEQUENCE [LARGE SCALE GENOMIC DNA]</scope>
    <source>
        <strain evidence="1 2">SRW20</strain>
    </source>
</reference>
<comment type="caution">
    <text evidence="1">The sequence shown here is derived from an EMBL/GenBank/DDBJ whole genome shotgun (WGS) entry which is preliminary data.</text>
</comment>
<dbReference type="Proteomes" id="UP000284706">
    <property type="component" value="Unassembled WGS sequence"/>
</dbReference>
<evidence type="ECO:0008006" key="3">
    <source>
        <dbReference type="Google" id="ProtNLM"/>
    </source>
</evidence>
<keyword evidence="2" id="KW-1185">Reference proteome</keyword>
<dbReference type="AlphaFoldDB" id="A0A409WRD1"/>
<feature type="non-terminal residue" evidence="1">
    <location>
        <position position="1"/>
    </location>
</feature>
<dbReference type="InParanoid" id="A0A409WRD1"/>